<evidence type="ECO:0000313" key="2">
    <source>
        <dbReference type="Proteomes" id="UP001251217"/>
    </source>
</evidence>
<name>A0ABU1X9E9_9NOCA</name>
<evidence type="ECO:0008006" key="3">
    <source>
        <dbReference type="Google" id="ProtNLM"/>
    </source>
</evidence>
<dbReference type="RefSeq" id="WP_310398972.1">
    <property type="nucleotide sequence ID" value="NZ_JAVDWW010000001.1"/>
</dbReference>
<keyword evidence="2" id="KW-1185">Reference proteome</keyword>
<sequence length="219" mass="24806">MTGRPLSVEECDRLWKAWTPTEVAERLSGTPTAWYVAAGWALDLFVGGLGRAHSDLEIGVPREQFDEIAEALPGYEWDVVGDGHAWPYPEEAGNHHQTWLREPATGLYRLDVFREPHCGGRWVCRRDASITLSHDELILRTADGIPYVIPEVVLLFKAKARRAKDEADFLHALPAMDTSRRSRLSGWLSRVHPGHPWLETLSDYDALEPNDHVSKTEYL</sequence>
<evidence type="ECO:0000313" key="1">
    <source>
        <dbReference type="EMBL" id="MDR7167163.1"/>
    </source>
</evidence>
<gene>
    <name evidence="1" type="ORF">J2W56_000881</name>
</gene>
<dbReference type="Proteomes" id="UP001251217">
    <property type="component" value="Unassembled WGS sequence"/>
</dbReference>
<comment type="caution">
    <text evidence="1">The sequence shown here is derived from an EMBL/GenBank/DDBJ whole genome shotgun (WGS) entry which is preliminary data.</text>
</comment>
<accession>A0ABU1X9E9</accession>
<proteinExistence type="predicted"/>
<organism evidence="1 2">
    <name type="scientific">Nocardia kruczakiae</name>
    <dbReference type="NCBI Taxonomy" id="261477"/>
    <lineage>
        <taxon>Bacteria</taxon>
        <taxon>Bacillati</taxon>
        <taxon>Actinomycetota</taxon>
        <taxon>Actinomycetes</taxon>
        <taxon>Mycobacteriales</taxon>
        <taxon>Nocardiaceae</taxon>
        <taxon>Nocardia</taxon>
    </lineage>
</organism>
<reference evidence="1 2" key="1">
    <citation type="submission" date="2023-07" db="EMBL/GenBank/DDBJ databases">
        <title>Sorghum-associated microbial communities from plants grown in Nebraska, USA.</title>
        <authorList>
            <person name="Schachtman D."/>
        </authorList>
    </citation>
    <scope>NUCLEOTIDE SEQUENCE [LARGE SCALE GENOMIC DNA]</scope>
    <source>
        <strain evidence="1 2">4272</strain>
    </source>
</reference>
<dbReference type="Pfam" id="PF10706">
    <property type="entry name" value="Aminoglyc_resit"/>
    <property type="match status" value="1"/>
</dbReference>
<dbReference type="InterPro" id="IPR019646">
    <property type="entry name" value="Aminoglyc_AdlTrfase"/>
</dbReference>
<dbReference type="Gene3D" id="3.30.460.40">
    <property type="match status" value="1"/>
</dbReference>
<dbReference type="EMBL" id="JAVDWW010000001">
    <property type="protein sequence ID" value="MDR7167163.1"/>
    <property type="molecule type" value="Genomic_DNA"/>
</dbReference>
<protein>
    <recommendedName>
        <fullName evidence="3">Aminoglycoside-2''-adenylyltransferase</fullName>
    </recommendedName>
</protein>